<keyword evidence="2" id="KW-0238">DNA-binding</keyword>
<accession>A0A1C3NXB7</accession>
<evidence type="ECO:0000256" key="3">
    <source>
        <dbReference type="ARBA" id="ARBA00023163"/>
    </source>
</evidence>
<dbReference type="InterPro" id="IPR011711">
    <property type="entry name" value="GntR_C"/>
</dbReference>
<proteinExistence type="predicted"/>
<name>A0A1C3NXB7_9ACTN</name>
<keyword evidence="7" id="KW-1185">Reference proteome</keyword>
<evidence type="ECO:0000256" key="4">
    <source>
        <dbReference type="SAM" id="MobiDB-lite"/>
    </source>
</evidence>
<organism evidence="6 7">
    <name type="scientific">Candidatus Protofrankia californiensis</name>
    <dbReference type="NCBI Taxonomy" id="1839754"/>
    <lineage>
        <taxon>Bacteria</taxon>
        <taxon>Bacillati</taxon>
        <taxon>Actinomycetota</taxon>
        <taxon>Actinomycetes</taxon>
        <taxon>Frankiales</taxon>
        <taxon>Frankiaceae</taxon>
        <taxon>Protofrankia</taxon>
    </lineage>
</organism>
<feature type="compositionally biased region" description="Basic residues" evidence="4">
    <location>
        <begin position="135"/>
        <end position="147"/>
    </location>
</feature>
<reference evidence="7" key="1">
    <citation type="submission" date="2016-02" db="EMBL/GenBank/DDBJ databases">
        <authorList>
            <person name="Wibberg D."/>
        </authorList>
    </citation>
    <scope>NUCLEOTIDE SEQUENCE [LARGE SCALE GENOMIC DNA]</scope>
</reference>
<evidence type="ECO:0000256" key="2">
    <source>
        <dbReference type="ARBA" id="ARBA00023125"/>
    </source>
</evidence>
<dbReference type="Gene3D" id="1.20.120.530">
    <property type="entry name" value="GntR ligand-binding domain-like"/>
    <property type="match status" value="1"/>
</dbReference>
<keyword evidence="3" id="KW-0804">Transcription</keyword>
<dbReference type="InterPro" id="IPR008920">
    <property type="entry name" value="TF_FadR/GntR_C"/>
</dbReference>
<evidence type="ECO:0000313" key="7">
    <source>
        <dbReference type="Proteomes" id="UP000199013"/>
    </source>
</evidence>
<evidence type="ECO:0000259" key="5">
    <source>
        <dbReference type="Pfam" id="PF07729"/>
    </source>
</evidence>
<feature type="domain" description="GntR C-terminal" evidence="5">
    <location>
        <begin position="2"/>
        <end position="117"/>
    </location>
</feature>
<feature type="region of interest" description="Disordered" evidence="4">
    <location>
        <begin position="120"/>
        <end position="147"/>
    </location>
</feature>
<dbReference type="GO" id="GO:0003677">
    <property type="term" value="F:DNA binding"/>
    <property type="evidence" value="ECO:0007669"/>
    <property type="project" value="UniProtKB-KW"/>
</dbReference>
<dbReference type="EMBL" id="FLUV01000969">
    <property type="protein sequence ID" value="SBW22222.1"/>
    <property type="molecule type" value="Genomic_DNA"/>
</dbReference>
<gene>
    <name evidence="6" type="ORF">FDG2_2317</name>
</gene>
<evidence type="ECO:0000256" key="1">
    <source>
        <dbReference type="ARBA" id="ARBA00023015"/>
    </source>
</evidence>
<dbReference type="Proteomes" id="UP000199013">
    <property type="component" value="Unassembled WGS sequence"/>
</dbReference>
<evidence type="ECO:0000313" key="6">
    <source>
        <dbReference type="EMBL" id="SBW22222.1"/>
    </source>
</evidence>
<dbReference type="SUPFAM" id="SSF48008">
    <property type="entry name" value="GntR ligand-binding domain-like"/>
    <property type="match status" value="1"/>
</dbReference>
<protein>
    <submittedName>
        <fullName evidence="6">GntR family transcriptional regulator</fullName>
    </submittedName>
</protein>
<dbReference type="Pfam" id="PF07729">
    <property type="entry name" value="FCD"/>
    <property type="match status" value="1"/>
</dbReference>
<feature type="compositionally biased region" description="Basic and acidic residues" evidence="4">
    <location>
        <begin position="120"/>
        <end position="134"/>
    </location>
</feature>
<keyword evidence="1" id="KW-0805">Transcription regulation</keyword>
<dbReference type="AlphaFoldDB" id="A0A1C3NXB7"/>
<sequence>MHLEASLTAVAFDRATASDVDAIQEAYDHMASAQDARSYVEGTMRMHRTLVTAARIPVLDGMHQSVMALLKATLSRATFIDGHEPMLQHSLDVHFGIIEAIRTRNRVAFDKVMKLHNDELIRTDDPRRSPERQKRSPSLKRPAHRTS</sequence>